<evidence type="ECO:0000313" key="2">
    <source>
        <dbReference type="EMBL" id="CAF0948525.1"/>
    </source>
</evidence>
<comment type="caution">
    <text evidence="2">The sequence shown here is derived from an EMBL/GenBank/DDBJ whole genome shotgun (WGS) entry which is preliminary data.</text>
</comment>
<feature type="transmembrane region" description="Helical" evidence="1">
    <location>
        <begin position="228"/>
        <end position="250"/>
    </location>
</feature>
<sequence>MTTNCLILKDSLEPQAANELLKTVDQAVNEVIMRDGWMELRAAQLSEAELNRAVHMSRIEDDEQTRFFATFLGLATNFSSSSFADRLSSVPKVVKSIADLLDEMRREVAEFTYIANEFEQLVQTFNKLVIDTKHKMGLILPHMCEARDHIGVLTAVFKPSDNNLLTTTDYDDIKIATGGLVHGMKKMIDLSRASSKEGSQLNERIARLKTDVRTRRSTVKGRIHISKALNFLGPLAGAGIVARAVMTMVAAKEFGGVGMLVVAGCTFTPITAIICGALLGGSIILAITGLIYHCWTRHQHKALIFLNKICTGLMELSNANIFFLDCLSKSEEAANTISVQLEQIQRSITSERYRKCNAELCKKALESVDQAIKAIEDIKNIDVSRWFVLQSLPQFDDLKLALTASENP</sequence>
<dbReference type="EMBL" id="CAJNOG010000104">
    <property type="protein sequence ID" value="CAF0948525.1"/>
    <property type="molecule type" value="Genomic_DNA"/>
</dbReference>
<evidence type="ECO:0000256" key="1">
    <source>
        <dbReference type="SAM" id="Phobius"/>
    </source>
</evidence>
<keyword evidence="1" id="KW-0812">Transmembrane</keyword>
<keyword evidence="1" id="KW-1133">Transmembrane helix</keyword>
<feature type="transmembrane region" description="Helical" evidence="1">
    <location>
        <begin position="270"/>
        <end position="292"/>
    </location>
</feature>
<protein>
    <submittedName>
        <fullName evidence="2">Uncharacterized protein</fullName>
    </submittedName>
</protein>
<organism evidence="2 3">
    <name type="scientific">Adineta steineri</name>
    <dbReference type="NCBI Taxonomy" id="433720"/>
    <lineage>
        <taxon>Eukaryota</taxon>
        <taxon>Metazoa</taxon>
        <taxon>Spiralia</taxon>
        <taxon>Gnathifera</taxon>
        <taxon>Rotifera</taxon>
        <taxon>Eurotatoria</taxon>
        <taxon>Bdelloidea</taxon>
        <taxon>Adinetida</taxon>
        <taxon>Adinetidae</taxon>
        <taxon>Adineta</taxon>
    </lineage>
</organism>
<dbReference type="AlphaFoldDB" id="A0A814D0I7"/>
<keyword evidence="1" id="KW-0472">Membrane</keyword>
<dbReference type="Proteomes" id="UP000663845">
    <property type="component" value="Unassembled WGS sequence"/>
</dbReference>
<name>A0A814D0I7_9BILA</name>
<evidence type="ECO:0000313" key="3">
    <source>
        <dbReference type="Proteomes" id="UP000663845"/>
    </source>
</evidence>
<accession>A0A814D0I7</accession>
<gene>
    <name evidence="2" type="ORF">JYZ213_LOCUS13156</name>
</gene>
<reference evidence="2" key="1">
    <citation type="submission" date="2021-02" db="EMBL/GenBank/DDBJ databases">
        <authorList>
            <person name="Nowell W R."/>
        </authorList>
    </citation>
    <scope>NUCLEOTIDE SEQUENCE</scope>
</reference>
<proteinExistence type="predicted"/>